<protein>
    <recommendedName>
        <fullName evidence="3">Pre-C2HC domain-containing protein</fullName>
    </recommendedName>
</protein>
<dbReference type="EMBL" id="BGZK01000174">
    <property type="protein sequence ID" value="GBP25938.1"/>
    <property type="molecule type" value="Genomic_DNA"/>
</dbReference>
<dbReference type="AlphaFoldDB" id="A0A4C1UHN9"/>
<accession>A0A4C1UHN9</accession>
<organism evidence="1 2">
    <name type="scientific">Eumeta variegata</name>
    <name type="common">Bagworm moth</name>
    <name type="synonym">Eumeta japonica</name>
    <dbReference type="NCBI Taxonomy" id="151549"/>
    <lineage>
        <taxon>Eukaryota</taxon>
        <taxon>Metazoa</taxon>
        <taxon>Ecdysozoa</taxon>
        <taxon>Arthropoda</taxon>
        <taxon>Hexapoda</taxon>
        <taxon>Insecta</taxon>
        <taxon>Pterygota</taxon>
        <taxon>Neoptera</taxon>
        <taxon>Endopterygota</taxon>
        <taxon>Lepidoptera</taxon>
        <taxon>Glossata</taxon>
        <taxon>Ditrysia</taxon>
        <taxon>Tineoidea</taxon>
        <taxon>Psychidae</taxon>
        <taxon>Oiketicinae</taxon>
        <taxon>Eumeta</taxon>
    </lineage>
</organism>
<evidence type="ECO:0000313" key="2">
    <source>
        <dbReference type="Proteomes" id="UP000299102"/>
    </source>
</evidence>
<sequence length="108" mass="12436">MNTIENYRKLNSYLIKNNIPFHTFVAKEEYKIKAVIKGIPIEIETEVKDDLEKQGYPVTAVHRIHCRDGSTLVRASTKYLTRAAGGESFRSSAPAVNQWERRFPWAKP</sequence>
<dbReference type="OrthoDB" id="8123886at2759"/>
<evidence type="ECO:0000313" key="1">
    <source>
        <dbReference type="EMBL" id="GBP25938.1"/>
    </source>
</evidence>
<proteinExistence type="predicted"/>
<reference evidence="1 2" key="1">
    <citation type="journal article" date="2019" name="Commun. Biol.">
        <title>The bagworm genome reveals a unique fibroin gene that provides high tensile strength.</title>
        <authorList>
            <person name="Kono N."/>
            <person name="Nakamura H."/>
            <person name="Ohtoshi R."/>
            <person name="Tomita M."/>
            <person name="Numata K."/>
            <person name="Arakawa K."/>
        </authorList>
    </citation>
    <scope>NUCLEOTIDE SEQUENCE [LARGE SCALE GENOMIC DNA]</scope>
</reference>
<comment type="caution">
    <text evidence="1">The sequence shown here is derived from an EMBL/GenBank/DDBJ whole genome shotgun (WGS) entry which is preliminary data.</text>
</comment>
<gene>
    <name evidence="1" type="ORF">EVAR_84496_1</name>
</gene>
<dbReference type="Proteomes" id="UP000299102">
    <property type="component" value="Unassembled WGS sequence"/>
</dbReference>
<evidence type="ECO:0008006" key="3">
    <source>
        <dbReference type="Google" id="ProtNLM"/>
    </source>
</evidence>
<name>A0A4C1UHN9_EUMVA</name>
<keyword evidence="2" id="KW-1185">Reference proteome</keyword>